<dbReference type="Pfam" id="PF00581">
    <property type="entry name" value="Rhodanese"/>
    <property type="match status" value="2"/>
</dbReference>
<dbReference type="PANTHER" id="PTHR11364">
    <property type="entry name" value="THIOSULFATE SULFERTANSFERASE"/>
    <property type="match status" value="1"/>
</dbReference>
<evidence type="ECO:0000313" key="4">
    <source>
        <dbReference type="EMBL" id="MCS5718532.1"/>
    </source>
</evidence>
<name>A0ABT2GSK2_9MICO</name>
<dbReference type="PROSITE" id="PS50206">
    <property type="entry name" value="RHODANESE_3"/>
    <property type="match status" value="2"/>
</dbReference>
<sequence>MTATDSPRLSPLLASPLVSTQWLADHLGSEGLVVLDASVLSISSPAGFGPANSWLSGLDEYLLAGHVPGAVFADLLEVFSDPAGSFGFARPSVERFEEAATSVGVDNDTTVVVYDTAAGQWAARVWWLFRAFGYDRVAVLDGGYAKWIAEERPVETGNVLPRSGAMFAAVERPGLWASKADVEAIVAGSTDAPATLVFAGPPSDFTGATSPRARAGHIPGSVSVPAGRLVDRSTKAFLKGDALREKLSPVLAGDRSRVVTYCGSGIAAASTALALTVLGEGSVAVYDGSLNEWSADPDAPLETTV</sequence>
<keyword evidence="2" id="KW-0677">Repeat</keyword>
<reference evidence="4" key="1">
    <citation type="submission" date="2022-08" db="EMBL/GenBank/DDBJ databases">
        <authorList>
            <person name="Deng Y."/>
            <person name="Han X.-F."/>
            <person name="Zhang Y.-Q."/>
        </authorList>
    </citation>
    <scope>NUCLEOTIDE SEQUENCE</scope>
    <source>
        <strain evidence="4">CPCC 205763</strain>
    </source>
</reference>
<comment type="caution">
    <text evidence="4">The sequence shown here is derived from an EMBL/GenBank/DDBJ whole genome shotgun (WGS) entry which is preliminary data.</text>
</comment>
<dbReference type="InterPro" id="IPR001763">
    <property type="entry name" value="Rhodanese-like_dom"/>
</dbReference>
<dbReference type="RefSeq" id="WP_259507486.1">
    <property type="nucleotide sequence ID" value="NZ_JANLCM010000001.1"/>
</dbReference>
<dbReference type="SMART" id="SM00450">
    <property type="entry name" value="RHOD"/>
    <property type="match status" value="2"/>
</dbReference>
<feature type="domain" description="Rhodanese" evidence="3">
    <location>
        <begin position="214"/>
        <end position="302"/>
    </location>
</feature>
<organism evidence="4 5">
    <name type="scientific">Herbiconiux aconitum</name>
    <dbReference type="NCBI Taxonomy" id="2970913"/>
    <lineage>
        <taxon>Bacteria</taxon>
        <taxon>Bacillati</taxon>
        <taxon>Actinomycetota</taxon>
        <taxon>Actinomycetes</taxon>
        <taxon>Micrococcales</taxon>
        <taxon>Microbacteriaceae</taxon>
        <taxon>Herbiconiux</taxon>
    </lineage>
</organism>
<evidence type="ECO:0000313" key="5">
    <source>
        <dbReference type="Proteomes" id="UP001165584"/>
    </source>
</evidence>
<dbReference type="Gene3D" id="3.40.250.10">
    <property type="entry name" value="Rhodanese-like domain"/>
    <property type="match status" value="2"/>
</dbReference>
<evidence type="ECO:0000259" key="3">
    <source>
        <dbReference type="PROSITE" id="PS50206"/>
    </source>
</evidence>
<dbReference type="CDD" id="cd01448">
    <property type="entry name" value="TST_Repeat_1"/>
    <property type="match status" value="1"/>
</dbReference>
<keyword evidence="1" id="KW-0808">Transferase</keyword>
<dbReference type="Proteomes" id="UP001165584">
    <property type="component" value="Unassembled WGS sequence"/>
</dbReference>
<accession>A0ABT2GSK2</accession>
<dbReference type="InterPro" id="IPR045078">
    <property type="entry name" value="TST/MPST-like"/>
</dbReference>
<dbReference type="EMBL" id="JANLCM010000001">
    <property type="protein sequence ID" value="MCS5718532.1"/>
    <property type="molecule type" value="Genomic_DNA"/>
</dbReference>
<feature type="domain" description="Rhodanese" evidence="3">
    <location>
        <begin position="59"/>
        <end position="156"/>
    </location>
</feature>
<dbReference type="InterPro" id="IPR036873">
    <property type="entry name" value="Rhodanese-like_dom_sf"/>
</dbReference>
<keyword evidence="5" id="KW-1185">Reference proteome</keyword>
<evidence type="ECO:0000256" key="2">
    <source>
        <dbReference type="ARBA" id="ARBA00022737"/>
    </source>
</evidence>
<dbReference type="PANTHER" id="PTHR11364:SF27">
    <property type="entry name" value="SULFURTRANSFERASE"/>
    <property type="match status" value="1"/>
</dbReference>
<evidence type="ECO:0000256" key="1">
    <source>
        <dbReference type="ARBA" id="ARBA00022679"/>
    </source>
</evidence>
<dbReference type="SUPFAM" id="SSF52821">
    <property type="entry name" value="Rhodanese/Cell cycle control phosphatase"/>
    <property type="match status" value="2"/>
</dbReference>
<gene>
    <name evidence="4" type="ORF">N1027_10340</name>
</gene>
<proteinExistence type="predicted"/>
<protein>
    <submittedName>
        <fullName evidence="4">Rhodanese-like domain-containing protein</fullName>
    </submittedName>
</protein>